<keyword evidence="3" id="KW-1185">Reference proteome</keyword>
<reference evidence="2 3" key="1">
    <citation type="submission" date="2023-03" db="EMBL/GenBank/DDBJ databases">
        <title>Complete genome sequence of Tepidibacter sp. SWIR-1, isolated from a deep-sea hydrothermal vent.</title>
        <authorList>
            <person name="Li X."/>
        </authorList>
    </citation>
    <scope>NUCLEOTIDE SEQUENCE [LARGE SCALE GENOMIC DNA]</scope>
    <source>
        <strain evidence="2 3">SWIR-1</strain>
    </source>
</reference>
<evidence type="ECO:0000259" key="1">
    <source>
        <dbReference type="PROSITE" id="PS51832"/>
    </source>
</evidence>
<dbReference type="PROSITE" id="PS51832">
    <property type="entry name" value="HD_GYP"/>
    <property type="match status" value="1"/>
</dbReference>
<dbReference type="SUPFAM" id="SSF109604">
    <property type="entry name" value="HD-domain/PDEase-like"/>
    <property type="match status" value="1"/>
</dbReference>
<sequence length="379" mass="43488">MDNYIKKQIKDLVPGDIILHPVYRMDGLMLIDSYKILSLDLIRKIKKHDADDISVLVSPSSDQFKIFIDNKEFRENEFINDLRDIISQYNKNLVFPTHLDSLLNESTTRIANNNLKLFYNKSLFTSFETKLESTKLQKRAKFIKLKLLNKIVNDDSLKELIQGLKEYKDILFLHSINTASMALMIGLTLELSDDELIDLGLAALFSDVGYTEIEKDVFEKYLKNPQSEVKVLIRQIEVFMKVSLNIPLLRKNSIIYGVLDRHEYYNGNGLPKGKEGKNISLLGRILSICQAYDVMVGGYLYNDGMLPSEAIQILWKNKGKQFDPDILSIFIHRSNFFKIGEKIVINNELKGEIVGFTNYIEAPHLPIIKTDSGTIIDLL</sequence>
<evidence type="ECO:0000313" key="2">
    <source>
        <dbReference type="EMBL" id="WFD10932.1"/>
    </source>
</evidence>
<proteinExistence type="predicted"/>
<dbReference type="Proteomes" id="UP001222800">
    <property type="component" value="Chromosome"/>
</dbReference>
<dbReference type="EMBL" id="CP120733">
    <property type="protein sequence ID" value="WFD10932.1"/>
    <property type="molecule type" value="Genomic_DNA"/>
</dbReference>
<dbReference type="PANTHER" id="PTHR43155:SF2">
    <property type="entry name" value="CYCLIC DI-GMP PHOSPHODIESTERASE PA4108"/>
    <property type="match status" value="1"/>
</dbReference>
<protein>
    <submittedName>
        <fullName evidence="2">HD domain-containing phosphohydrolase</fullName>
    </submittedName>
</protein>
<dbReference type="Gene3D" id="1.10.3210.10">
    <property type="entry name" value="Hypothetical protein af1432"/>
    <property type="match status" value="1"/>
</dbReference>
<evidence type="ECO:0000313" key="3">
    <source>
        <dbReference type="Proteomes" id="UP001222800"/>
    </source>
</evidence>
<organism evidence="2 3">
    <name type="scientific">Tepidibacter hydrothermalis</name>
    <dbReference type="NCBI Taxonomy" id="3036126"/>
    <lineage>
        <taxon>Bacteria</taxon>
        <taxon>Bacillati</taxon>
        <taxon>Bacillota</taxon>
        <taxon>Clostridia</taxon>
        <taxon>Peptostreptococcales</taxon>
        <taxon>Peptostreptococcaceae</taxon>
        <taxon>Tepidibacter</taxon>
    </lineage>
</organism>
<gene>
    <name evidence="2" type="ORF">P4S50_02335</name>
</gene>
<dbReference type="Pfam" id="PF13487">
    <property type="entry name" value="HD_5"/>
    <property type="match status" value="1"/>
</dbReference>
<dbReference type="PANTHER" id="PTHR43155">
    <property type="entry name" value="CYCLIC DI-GMP PHOSPHODIESTERASE PA4108-RELATED"/>
    <property type="match status" value="1"/>
</dbReference>
<accession>A0ABY8EHF1</accession>
<dbReference type="InterPro" id="IPR003607">
    <property type="entry name" value="HD/PDEase_dom"/>
</dbReference>
<feature type="domain" description="HD-GYP" evidence="1">
    <location>
        <begin position="149"/>
        <end position="346"/>
    </location>
</feature>
<name>A0ABY8EHF1_9FIRM</name>
<dbReference type="RefSeq" id="WP_277732897.1">
    <property type="nucleotide sequence ID" value="NZ_CP120733.1"/>
</dbReference>
<dbReference type="CDD" id="cd00077">
    <property type="entry name" value="HDc"/>
    <property type="match status" value="1"/>
</dbReference>
<dbReference type="InterPro" id="IPR037522">
    <property type="entry name" value="HD_GYP_dom"/>
</dbReference>